<evidence type="ECO:0000313" key="3">
    <source>
        <dbReference type="Proteomes" id="UP001213664"/>
    </source>
</evidence>
<dbReference type="Proteomes" id="UP001213664">
    <property type="component" value="Chromosome"/>
</dbReference>
<name>A0AAJ5X4X9_9CAUL</name>
<feature type="region of interest" description="Disordered" evidence="1">
    <location>
        <begin position="34"/>
        <end position="119"/>
    </location>
</feature>
<reference evidence="2" key="1">
    <citation type="submission" date="2023-03" db="EMBL/GenBank/DDBJ databases">
        <title>Andean soil-derived lignocellulolytic bacterial consortium as a source of novel taxa and putative plastic-active enzymes.</title>
        <authorList>
            <person name="Diaz-Garcia L."/>
            <person name="Chuvochina M."/>
            <person name="Feuerriegel G."/>
            <person name="Bunk B."/>
            <person name="Sproer C."/>
            <person name="Streit W.R."/>
            <person name="Rodriguez L.M."/>
            <person name="Overmann J."/>
            <person name="Jimenez D.J."/>
        </authorList>
    </citation>
    <scope>NUCLEOTIDE SEQUENCE</scope>
    <source>
        <strain evidence="2">MAG 833</strain>
    </source>
</reference>
<evidence type="ECO:0000313" key="2">
    <source>
        <dbReference type="EMBL" id="WEK40455.1"/>
    </source>
</evidence>
<dbReference type="AlphaFoldDB" id="A0AAJ5X4X9"/>
<organism evidence="2 3">
    <name type="scientific">Candidatus Brevundimonas colombiensis</name>
    <dbReference type="NCBI Taxonomy" id="3121376"/>
    <lineage>
        <taxon>Bacteria</taxon>
        <taxon>Pseudomonadati</taxon>
        <taxon>Pseudomonadota</taxon>
        <taxon>Alphaproteobacteria</taxon>
        <taxon>Caulobacterales</taxon>
        <taxon>Caulobacteraceae</taxon>
        <taxon>Brevundimonas</taxon>
    </lineage>
</organism>
<accession>A0AAJ5X4X9</accession>
<dbReference type="EMBL" id="CP119326">
    <property type="protein sequence ID" value="WEK40455.1"/>
    <property type="molecule type" value="Genomic_DNA"/>
</dbReference>
<sequence>MSRKPASLIVAARPAIMAPIMALIMALAFAPVMTTQAAAQSRDQAQPSPDRGPRVSPDEARRRGGEAGGGRPIDTQPRRDGNYSVLVERDGRVREVVVDGQTGQTRQGGPDNAQRRRPN</sequence>
<protein>
    <submittedName>
        <fullName evidence="2">Uncharacterized protein</fullName>
    </submittedName>
</protein>
<feature type="compositionally biased region" description="Basic and acidic residues" evidence="1">
    <location>
        <begin position="51"/>
        <end position="65"/>
    </location>
</feature>
<feature type="compositionally biased region" description="Basic and acidic residues" evidence="1">
    <location>
        <begin position="76"/>
        <end position="97"/>
    </location>
</feature>
<gene>
    <name evidence="2" type="ORF">P0Y50_02280</name>
</gene>
<evidence type="ECO:0000256" key="1">
    <source>
        <dbReference type="SAM" id="MobiDB-lite"/>
    </source>
</evidence>
<proteinExistence type="predicted"/>
<feature type="compositionally biased region" description="Polar residues" evidence="1">
    <location>
        <begin position="34"/>
        <end position="47"/>
    </location>
</feature>